<dbReference type="EMBL" id="BLXT01006570">
    <property type="protein sequence ID" value="GFO32192.1"/>
    <property type="molecule type" value="Genomic_DNA"/>
</dbReference>
<evidence type="ECO:0000313" key="3">
    <source>
        <dbReference type="Proteomes" id="UP000735302"/>
    </source>
</evidence>
<feature type="region of interest" description="Disordered" evidence="1">
    <location>
        <begin position="90"/>
        <end position="139"/>
    </location>
</feature>
<sequence length="236" mass="26214">MEHKEKYGDGNVHQPHLSDSESDSSTLGLDETGEDQTITPVKGPVREEDQHREKKVLESSVENCRQDDLYNGLKIERELICIEERDSEAIHRKNSAQTPPEEENSEQGESLLEEISPSHVRRANTTERGVNSDMAEEEEAGGEYVVIIQTQKRYQKKIQDCAANSRSNGISRDVPREMKTRDDDLQVSEGSNEVCDASRESGADSTSVSIVNTKASDSRVNSECSAAGQTLLHPDL</sequence>
<feature type="compositionally biased region" description="Basic and acidic residues" evidence="1">
    <location>
        <begin position="173"/>
        <end position="184"/>
    </location>
</feature>
<dbReference type="AlphaFoldDB" id="A0AAV4CL40"/>
<evidence type="ECO:0000256" key="1">
    <source>
        <dbReference type="SAM" id="MobiDB-lite"/>
    </source>
</evidence>
<proteinExistence type="predicted"/>
<accession>A0AAV4CL40</accession>
<reference evidence="2 3" key="1">
    <citation type="journal article" date="2021" name="Elife">
        <title>Chloroplast acquisition without the gene transfer in kleptoplastic sea slugs, Plakobranchus ocellatus.</title>
        <authorList>
            <person name="Maeda T."/>
            <person name="Takahashi S."/>
            <person name="Yoshida T."/>
            <person name="Shimamura S."/>
            <person name="Takaki Y."/>
            <person name="Nagai Y."/>
            <person name="Toyoda A."/>
            <person name="Suzuki Y."/>
            <person name="Arimoto A."/>
            <person name="Ishii H."/>
            <person name="Satoh N."/>
            <person name="Nishiyama T."/>
            <person name="Hasebe M."/>
            <person name="Maruyama T."/>
            <person name="Minagawa J."/>
            <person name="Obokata J."/>
            <person name="Shigenobu S."/>
        </authorList>
    </citation>
    <scope>NUCLEOTIDE SEQUENCE [LARGE SCALE GENOMIC DNA]</scope>
</reference>
<feature type="compositionally biased region" description="Basic and acidic residues" evidence="1">
    <location>
        <begin position="44"/>
        <end position="57"/>
    </location>
</feature>
<name>A0AAV4CL40_9GAST</name>
<comment type="caution">
    <text evidence="2">The sequence shown here is derived from an EMBL/GenBank/DDBJ whole genome shotgun (WGS) entry which is preliminary data.</text>
</comment>
<feature type="region of interest" description="Disordered" evidence="1">
    <location>
        <begin position="159"/>
        <end position="236"/>
    </location>
</feature>
<keyword evidence="3" id="KW-1185">Reference proteome</keyword>
<dbReference type="Proteomes" id="UP000735302">
    <property type="component" value="Unassembled WGS sequence"/>
</dbReference>
<protein>
    <submittedName>
        <fullName evidence="2">Uncharacterized protein</fullName>
    </submittedName>
</protein>
<gene>
    <name evidence="2" type="ORF">PoB_005869700</name>
</gene>
<feature type="region of interest" description="Disordered" evidence="1">
    <location>
        <begin position="1"/>
        <end position="63"/>
    </location>
</feature>
<evidence type="ECO:0000313" key="2">
    <source>
        <dbReference type="EMBL" id="GFO32192.1"/>
    </source>
</evidence>
<feature type="compositionally biased region" description="Polar residues" evidence="1">
    <location>
        <begin position="203"/>
        <end position="228"/>
    </location>
</feature>
<organism evidence="2 3">
    <name type="scientific">Plakobranchus ocellatus</name>
    <dbReference type="NCBI Taxonomy" id="259542"/>
    <lineage>
        <taxon>Eukaryota</taxon>
        <taxon>Metazoa</taxon>
        <taxon>Spiralia</taxon>
        <taxon>Lophotrochozoa</taxon>
        <taxon>Mollusca</taxon>
        <taxon>Gastropoda</taxon>
        <taxon>Heterobranchia</taxon>
        <taxon>Euthyneura</taxon>
        <taxon>Panpulmonata</taxon>
        <taxon>Sacoglossa</taxon>
        <taxon>Placobranchoidea</taxon>
        <taxon>Plakobranchidae</taxon>
        <taxon>Plakobranchus</taxon>
    </lineage>
</organism>